<proteinExistence type="predicted"/>
<keyword evidence="1" id="KW-0472">Membrane</keyword>
<sequence length="43" mass="4645">MRNLFSEITENVSLFLGGMLLGVALGIIATLIGVTAYMNKDKE</sequence>
<dbReference type="Proteomes" id="UP000596355">
    <property type="component" value="Segment"/>
</dbReference>
<organism evidence="2 3">
    <name type="scientific">Streptomyces phage MeganTheeKilla</name>
    <dbReference type="NCBI Taxonomy" id="2801897"/>
    <lineage>
        <taxon>Viruses</taxon>
        <taxon>Duplodnaviria</taxon>
        <taxon>Heunggongvirae</taxon>
        <taxon>Uroviricota</taxon>
        <taxon>Caudoviricetes</taxon>
        <taxon>Stanwilliamsviridae</taxon>
        <taxon>Loccivirinae</taxon>
        <taxon>Gilsonvirus</taxon>
        <taxon>Gilsonvirus gilson</taxon>
    </lineage>
</organism>
<evidence type="ECO:0000256" key="1">
    <source>
        <dbReference type="SAM" id="Phobius"/>
    </source>
</evidence>
<keyword evidence="1" id="KW-0812">Transmembrane</keyword>
<dbReference type="EMBL" id="MW435853">
    <property type="protein sequence ID" value="QQV92434.1"/>
    <property type="molecule type" value="Genomic_DNA"/>
</dbReference>
<feature type="transmembrane region" description="Helical" evidence="1">
    <location>
        <begin position="12"/>
        <end position="38"/>
    </location>
</feature>
<protein>
    <submittedName>
        <fullName evidence="2">Membrane protein</fullName>
    </submittedName>
</protein>
<name>A0A7U0GBZ5_9CAUD</name>
<accession>A0A7U0GBZ5</accession>
<gene>
    <name evidence="2" type="primary">65</name>
    <name evidence="2" type="ORF">SEA_MEGANTHEEKILLA_65</name>
</gene>
<keyword evidence="1" id="KW-1133">Transmembrane helix</keyword>
<evidence type="ECO:0000313" key="2">
    <source>
        <dbReference type="EMBL" id="QQV92434.1"/>
    </source>
</evidence>
<evidence type="ECO:0000313" key="3">
    <source>
        <dbReference type="Proteomes" id="UP000596355"/>
    </source>
</evidence>
<reference evidence="2 3" key="1">
    <citation type="submission" date="2021-01" db="EMBL/GenBank/DDBJ databases">
        <authorList>
            <person name="Olabode J."/>
            <person name="Purtell M.C."/>
            <person name="Talati K."/>
            <person name="Shaffer C.D."/>
            <person name="Weston-Hafer K.A."/>
            <person name="Garlena R.A."/>
            <person name="Russell D.A."/>
            <person name="Pope W.H."/>
            <person name="Jacobs-Sera D."/>
            <person name="Hatfull G.F."/>
        </authorList>
    </citation>
    <scope>NUCLEOTIDE SEQUENCE [LARGE SCALE GENOMIC DNA]</scope>
</reference>